<reference evidence="3" key="2">
    <citation type="submission" date="2024-04" db="EMBL/GenBank/DDBJ databases">
        <authorList>
            <person name="Chen Y."/>
            <person name="Shah S."/>
            <person name="Dougan E. K."/>
            <person name="Thang M."/>
            <person name="Chan C."/>
        </authorList>
    </citation>
    <scope>NUCLEOTIDE SEQUENCE [LARGE SCALE GENOMIC DNA]</scope>
</reference>
<dbReference type="EMBL" id="CAMXCT030001625">
    <property type="protein sequence ID" value="CAL4779057.1"/>
    <property type="molecule type" value="Genomic_DNA"/>
</dbReference>
<proteinExistence type="predicted"/>
<feature type="domain" description="ATPTG10-like" evidence="1">
    <location>
        <begin position="16"/>
        <end position="113"/>
    </location>
</feature>
<evidence type="ECO:0000259" key="1">
    <source>
        <dbReference type="Pfam" id="PF20716"/>
    </source>
</evidence>
<reference evidence="2" key="1">
    <citation type="submission" date="2022-10" db="EMBL/GenBank/DDBJ databases">
        <authorList>
            <person name="Chen Y."/>
            <person name="Dougan E. K."/>
            <person name="Chan C."/>
            <person name="Rhodes N."/>
            <person name="Thang M."/>
        </authorList>
    </citation>
    <scope>NUCLEOTIDE SEQUENCE</scope>
</reference>
<sequence length="117" mass="13053">MASQAGSMLGQDPKAVQNLVADLKMLAAFETAAEWRETKAMDGAFAALSWDDSTVKAAMPEYLNATGEDRAKVDYAFNALVPRQPEDVDPRQAVMHTWIKARLFTYNKAFPFKFSPY</sequence>
<gene>
    <name evidence="2" type="ORF">C1SCF055_LOCUS18626</name>
</gene>
<protein>
    <submittedName>
        <fullName evidence="4">ATPTG10-like domain-containing protein</fullName>
    </submittedName>
</protein>
<dbReference type="InterPro" id="IPR049262">
    <property type="entry name" value="ATPTG10-like_dom"/>
</dbReference>
<organism evidence="2">
    <name type="scientific">Cladocopium goreaui</name>
    <dbReference type="NCBI Taxonomy" id="2562237"/>
    <lineage>
        <taxon>Eukaryota</taxon>
        <taxon>Sar</taxon>
        <taxon>Alveolata</taxon>
        <taxon>Dinophyceae</taxon>
        <taxon>Suessiales</taxon>
        <taxon>Symbiodiniaceae</taxon>
        <taxon>Cladocopium</taxon>
    </lineage>
</organism>
<dbReference type="Pfam" id="PF20716">
    <property type="entry name" value="ATPTG10"/>
    <property type="match status" value="1"/>
</dbReference>
<evidence type="ECO:0000313" key="5">
    <source>
        <dbReference type="Proteomes" id="UP001152797"/>
    </source>
</evidence>
<dbReference type="AlphaFoldDB" id="A0A9P1FYV8"/>
<dbReference type="Proteomes" id="UP001152797">
    <property type="component" value="Unassembled WGS sequence"/>
</dbReference>
<name>A0A9P1FYV8_9DINO</name>
<dbReference type="EMBL" id="CAMXCT010001625">
    <property type="protein sequence ID" value="CAI3991745.1"/>
    <property type="molecule type" value="Genomic_DNA"/>
</dbReference>
<comment type="caution">
    <text evidence="2">The sequence shown here is derived from an EMBL/GenBank/DDBJ whole genome shotgun (WGS) entry which is preliminary data.</text>
</comment>
<accession>A0A9P1FYV8</accession>
<dbReference type="OrthoDB" id="414429at2759"/>
<dbReference type="EMBL" id="CAMXCT020001625">
    <property type="protein sequence ID" value="CAL1145120.1"/>
    <property type="molecule type" value="Genomic_DNA"/>
</dbReference>
<evidence type="ECO:0000313" key="3">
    <source>
        <dbReference type="EMBL" id="CAL1145120.1"/>
    </source>
</evidence>
<evidence type="ECO:0000313" key="4">
    <source>
        <dbReference type="EMBL" id="CAL4779057.1"/>
    </source>
</evidence>
<keyword evidence="5" id="KW-1185">Reference proteome</keyword>
<evidence type="ECO:0000313" key="2">
    <source>
        <dbReference type="EMBL" id="CAI3991745.1"/>
    </source>
</evidence>